<protein>
    <submittedName>
        <fullName evidence="2">Nucleoside-diphosphate sugar epimerase</fullName>
    </submittedName>
</protein>
<evidence type="ECO:0000313" key="2">
    <source>
        <dbReference type="EMBL" id="KGT81180.1"/>
    </source>
</evidence>
<comment type="caution">
    <text evidence="2">The sequence shown here is derived from an EMBL/GenBank/DDBJ whole genome shotgun (WGS) entry which is preliminary data.</text>
</comment>
<name>A0A0A3Y3G6_BRAJP</name>
<dbReference type="Proteomes" id="UP000030377">
    <property type="component" value="Unassembled WGS sequence"/>
</dbReference>
<reference evidence="2 3" key="1">
    <citation type="submission" date="2014-09" db="EMBL/GenBank/DDBJ databases">
        <title>Draft genome of Bradyrhizobium japonicum Is-34.</title>
        <authorList>
            <person name="Tsurumaru H."/>
            <person name="Yamakawa T."/>
            <person name="Hashimoto S."/>
            <person name="Okizaki K."/>
            <person name="Kanesaki Y."/>
            <person name="Yoshikawa H."/>
            <person name="Yajima S."/>
        </authorList>
    </citation>
    <scope>NUCLEOTIDE SEQUENCE [LARGE SCALE GENOMIC DNA]</scope>
    <source>
        <strain evidence="2 3">Is-34</strain>
    </source>
</reference>
<dbReference type="PANTHER" id="PTHR32487">
    <property type="entry name" value="3-OXO-DELTA(4,5)-STEROID 5-BETA-REDUCTASE"/>
    <property type="match status" value="1"/>
</dbReference>
<dbReference type="Gene3D" id="3.40.50.720">
    <property type="entry name" value="NAD(P)-binding Rossmann-like Domain"/>
    <property type="match status" value="1"/>
</dbReference>
<organism evidence="2 3">
    <name type="scientific">Bradyrhizobium japonicum</name>
    <dbReference type="NCBI Taxonomy" id="375"/>
    <lineage>
        <taxon>Bacteria</taxon>
        <taxon>Pseudomonadati</taxon>
        <taxon>Pseudomonadota</taxon>
        <taxon>Alphaproteobacteria</taxon>
        <taxon>Hyphomicrobiales</taxon>
        <taxon>Nitrobacteraceae</taxon>
        <taxon>Bradyrhizobium</taxon>
    </lineage>
</organism>
<evidence type="ECO:0000259" key="1">
    <source>
        <dbReference type="Pfam" id="PF22917"/>
    </source>
</evidence>
<feature type="domain" description="PRISE-like Rossmann-fold" evidence="1">
    <location>
        <begin position="88"/>
        <end position="297"/>
    </location>
</feature>
<dbReference type="InterPro" id="IPR036291">
    <property type="entry name" value="NAD(P)-bd_dom_sf"/>
</dbReference>
<dbReference type="InterPro" id="IPR055222">
    <property type="entry name" value="PRISE-like_Rossmann-fold"/>
</dbReference>
<dbReference type="PANTHER" id="PTHR32487:SF0">
    <property type="entry name" value="3-OXO-DELTA(4,5)-STEROID 5-BETA-REDUCTASE"/>
    <property type="match status" value="1"/>
</dbReference>
<dbReference type="AlphaFoldDB" id="A0A0A3Y3G6"/>
<sequence>MTGKKVVVAGATGLVGNAALRHFGTSSPCEVIALSRRKPRDLYGARHVPIDLTSEIDCRRAAAELQGATHLIYAALYEAPQLVDGWRDPQQIKTNDLMLRNLMAALEPMAPDLRHVALLQGTKAYGVHVRPLTVPAREGRSEMYEQPNFYWAQENFLRELQAGKAWHWSILRPVLIVGLAMGGAMDLIPPLGVYAAMLREQGRPLDFPGGAARVAQAVDVDLLARAIAWSGEAKAAQNEALNVTNGDVFTWENIWPAVADALEMKPGKPIPLSLAKEFPNWVSSWDALRRKHDLVSPDLTDFVGLSFQYADYSMRYGQTESGPPSIVSTVKINHAGFTEMMDTEDMFRKWFKQAKESRLLP</sequence>
<dbReference type="Pfam" id="PF22917">
    <property type="entry name" value="PRISE"/>
    <property type="match status" value="1"/>
</dbReference>
<dbReference type="EMBL" id="JRPN01000003">
    <property type="protein sequence ID" value="KGT81180.1"/>
    <property type="molecule type" value="Genomic_DNA"/>
</dbReference>
<gene>
    <name evidence="2" type="ORF">MA20_06815</name>
</gene>
<proteinExistence type="predicted"/>
<accession>A0A0A3Y3G6</accession>
<evidence type="ECO:0000313" key="3">
    <source>
        <dbReference type="Proteomes" id="UP000030377"/>
    </source>
</evidence>
<dbReference type="RefSeq" id="WP_028157760.1">
    <property type="nucleotide sequence ID" value="NZ_JANUDC010000001.1"/>
</dbReference>
<dbReference type="SUPFAM" id="SSF51735">
    <property type="entry name" value="NAD(P)-binding Rossmann-fold domains"/>
    <property type="match status" value="1"/>
</dbReference>